<evidence type="ECO:0000313" key="5">
    <source>
        <dbReference type="Proteomes" id="UP000678393"/>
    </source>
</evidence>
<evidence type="ECO:0000256" key="1">
    <source>
        <dbReference type="ARBA" id="ARBA00023157"/>
    </source>
</evidence>
<organism evidence="4 5">
    <name type="scientific">Candidula unifasciata</name>
    <dbReference type="NCBI Taxonomy" id="100452"/>
    <lineage>
        <taxon>Eukaryota</taxon>
        <taxon>Metazoa</taxon>
        <taxon>Spiralia</taxon>
        <taxon>Lophotrochozoa</taxon>
        <taxon>Mollusca</taxon>
        <taxon>Gastropoda</taxon>
        <taxon>Heterobranchia</taxon>
        <taxon>Euthyneura</taxon>
        <taxon>Panpulmonata</taxon>
        <taxon>Eupulmonata</taxon>
        <taxon>Stylommatophora</taxon>
        <taxon>Helicina</taxon>
        <taxon>Helicoidea</taxon>
        <taxon>Geomitridae</taxon>
        <taxon>Candidula</taxon>
    </lineage>
</organism>
<dbReference type="SUPFAM" id="SSF50494">
    <property type="entry name" value="Trypsin-like serine proteases"/>
    <property type="match status" value="1"/>
</dbReference>
<gene>
    <name evidence="4" type="ORF">CUNI_LOCUS8638</name>
</gene>
<dbReference type="FunFam" id="2.40.10.10:FF:000068">
    <property type="entry name" value="transmembrane protease serine 2"/>
    <property type="match status" value="1"/>
</dbReference>
<keyword evidence="5" id="KW-1185">Reference proteome</keyword>
<keyword evidence="2" id="KW-0732">Signal</keyword>
<evidence type="ECO:0000313" key="4">
    <source>
        <dbReference type="EMBL" id="CAG5123080.1"/>
    </source>
</evidence>
<comment type="caution">
    <text evidence="4">The sequence shown here is derived from an EMBL/GenBank/DDBJ whole genome shotgun (WGS) entry which is preliminary data.</text>
</comment>
<keyword evidence="1" id="KW-1015">Disulfide bond</keyword>
<sequence>MALTVRIFLTVLMIYLGCEHCSDCRLEGTSANGTISMKRILDETGQKSVRELSDFDKSPPCGHYFVSDDKDELRRRINGDNSTDYFDDESHQDKILGGGFAYYGEFPWMANIIYDNSHLCGGGIISEFWVITAAHCIENGIKGKYRVNVGDHSLVRKDKYEIQHQVETMVFHGEYR</sequence>
<dbReference type="OrthoDB" id="6339452at2759"/>
<dbReference type="Proteomes" id="UP000678393">
    <property type="component" value="Unassembled WGS sequence"/>
</dbReference>
<dbReference type="PANTHER" id="PTHR24252">
    <property type="entry name" value="ACROSIN-RELATED"/>
    <property type="match status" value="1"/>
</dbReference>
<dbReference type="GO" id="GO:0006508">
    <property type="term" value="P:proteolysis"/>
    <property type="evidence" value="ECO:0007669"/>
    <property type="project" value="InterPro"/>
</dbReference>
<dbReference type="InterPro" id="IPR043504">
    <property type="entry name" value="Peptidase_S1_PA_chymotrypsin"/>
</dbReference>
<proteinExistence type="predicted"/>
<dbReference type="InterPro" id="IPR001254">
    <property type="entry name" value="Trypsin_dom"/>
</dbReference>
<feature type="domain" description="Peptidase S1" evidence="3">
    <location>
        <begin position="95"/>
        <end position="176"/>
    </location>
</feature>
<dbReference type="InterPro" id="IPR018114">
    <property type="entry name" value="TRYPSIN_HIS"/>
</dbReference>
<evidence type="ECO:0000259" key="3">
    <source>
        <dbReference type="PROSITE" id="PS50240"/>
    </source>
</evidence>
<feature type="chain" id="PRO_5035814555" description="Peptidase S1 domain-containing protein" evidence="2">
    <location>
        <begin position="22"/>
        <end position="176"/>
    </location>
</feature>
<dbReference type="EMBL" id="CAJHNH020001442">
    <property type="protein sequence ID" value="CAG5123080.1"/>
    <property type="molecule type" value="Genomic_DNA"/>
</dbReference>
<name>A0A8S3Z674_9EUPU</name>
<protein>
    <recommendedName>
        <fullName evidence="3">Peptidase S1 domain-containing protein</fullName>
    </recommendedName>
</protein>
<dbReference type="PANTHER" id="PTHR24252:SF7">
    <property type="entry name" value="HYALIN"/>
    <property type="match status" value="1"/>
</dbReference>
<accession>A0A8S3Z674</accession>
<dbReference type="InterPro" id="IPR009003">
    <property type="entry name" value="Peptidase_S1_PA"/>
</dbReference>
<evidence type="ECO:0000256" key="2">
    <source>
        <dbReference type="SAM" id="SignalP"/>
    </source>
</evidence>
<dbReference type="Pfam" id="PF00089">
    <property type="entry name" value="Trypsin"/>
    <property type="match status" value="1"/>
</dbReference>
<reference evidence="4" key="1">
    <citation type="submission" date="2021-04" db="EMBL/GenBank/DDBJ databases">
        <authorList>
            <consortium name="Molecular Ecology Group"/>
        </authorList>
    </citation>
    <scope>NUCLEOTIDE SEQUENCE</scope>
</reference>
<dbReference type="GO" id="GO:0004252">
    <property type="term" value="F:serine-type endopeptidase activity"/>
    <property type="evidence" value="ECO:0007669"/>
    <property type="project" value="InterPro"/>
</dbReference>
<dbReference type="AlphaFoldDB" id="A0A8S3Z674"/>
<feature type="non-terminal residue" evidence="4">
    <location>
        <position position="1"/>
    </location>
</feature>
<dbReference type="Gene3D" id="2.40.10.10">
    <property type="entry name" value="Trypsin-like serine proteases"/>
    <property type="match status" value="1"/>
</dbReference>
<dbReference type="PROSITE" id="PS00134">
    <property type="entry name" value="TRYPSIN_HIS"/>
    <property type="match status" value="1"/>
</dbReference>
<feature type="signal peptide" evidence="2">
    <location>
        <begin position="1"/>
        <end position="21"/>
    </location>
</feature>
<dbReference type="PROSITE" id="PS50240">
    <property type="entry name" value="TRYPSIN_DOM"/>
    <property type="match status" value="1"/>
</dbReference>